<sequence>MELAQVVHALQRAATVPLAVDVLLQYNNPLSEKEATQLRKFRHLQREQLEGGLKVEEPSEEIVELSHRPGKGLHPLQVVQCVLSAARLPCVRPDQQRRLRKEVLPRVSETTPLSFVEWCTAVQVALHTCLQCFDNSPAALLCVEEVLRLAAPVLLHAPSPPPLFADTQFTDDEGLQLFLRALAALVQRRATLHARKKKHTLKQHPTTDEAFFTYAPIRHLRQLMQKNASHNMDAVCKAVKSLAPAEMIALTPVFQGGAMQLSLTKDQLSSAVKAQPLVAYHVLGAQRPVAGTLKLENIDVTLQFVLYTMGLANTPRDAFLGYVAVLASAPTADLAAYMKAKGKDTLAQWITPFIVNADTLLPDVERVSPVYARLMQQLCAAAPEMLTVLQHTIVYAVGTRCRTPREKEVAMRLLCDMLEALPSEVRAQLEPTADVVSTLSREVAMPAVESAAQAFRLTSALRLEAAMEDGLMGALKNSRKEAAIRRAMLVHLDVHRTPAAVVDGLLTDLMKDCEEVVVVRPDAYLALPFALARGDVATIAKVHPLLSTAEVLRQLDGNVYEQTRAAQVAMELANSGYGVSLIQLLTSCRGLVRRPLLEYVKSVASDASRATSLWSCLTQHVFGLESAGSPPMIVGETAAPALVAVGTALLQHTSSLSLSSTFSELLLCAGHDNVQGADPYFYKASSCLSRRYHSASRAVLERPLRQTLACGEGLERMLSQQAKAIVRHLVEAMGKGVEHQSIAACRALVLLLTQTSAAASRDVFGAIAEAVQASKEWFMALSAEDAAIAAEDIEFMDAYENVTLREQQLLKVYPDRPPKGMSEDDFIDMKKKDAAALAKGREALRAAVEKRSCVIMPAVHQHKSVYLALRLLGTHGHFDLEALPILYEPLQATVTDLHVQGKATHVLAVLATDALTGLLAHTPFRYMAENMVRTVARLTPPKTLAAEDVSQVSAMAHALRQSLTQMLPAPLFVVLMAFARIAFKAGRGANAVSTTIPVATQHQVLGMLMQNLGQVNLPDPTAAMELLTSILQSFPSLYKSVQQGFYTLMSMVPGERLAAVEAGLFNTVDSVRDVTAAAFNRFTHFDTCRRALVLAATLADDPASNVSKHVRRIMEDAVAKYNFVLQPSDWDDLVYFLRTYGGRSEASALRVTETMHQLFARRPTTDEGTQLKWVEDLKALGGAPSVVSLEGLSSTYLGRVPAVVMDYLCQLLESPQTGEALLRQTLKAGRTVLVVADLALLKSISPQLQTRLAKPPKDVTQGHKEQYLATATVWLSVMSCRLQETALLETIIDQQSRTLNNSQSAMVHRCVCESMAEISRNTHIRGSPKLDEFVEKCLKQAIHSGSYIKKKAHAWGLVGVIKGLGLTALRRYNVMGILRKSAQEKHVERSGVMVLLEVLCSEMSPLFEPYALSMATELLEAVADADPNISECADDAAKELMAKLSGVGLRQLIPRLVEGLASDSAKKRVPPLNFIGYVAFCSPKQLAAALPEIMKHIRCCLFDVNNAVSVAASNALRRVAGVVSNPEIQEHVELILNAMRSPSTETESALDALLYTRFVNMVDPASLALIIPVLSRGLGVQVARTRPKAAQIVAAMVSLVSDPRALLPYTEELVRLLEEASQDPSTEARTTAAKAIAALASAIGGNLIDEICQWAFSVLQRVQSGTIEKAGAAQVFVEVVNACGAELLKLYFPNIQTGMTDERPPVREGFLYVMVYAPSTLQTETFQDFLPISLPWVLEGLSHFSDRVRDVALAAGDSVVSLYGTRNLELVLGPLLDGVTSEVTTLRQSSLQLSAKLMLHLVAHIKKKMRIQVAMADADAETRAELASAMDATTVGNEGDVAAAIGEGGEDGAILTMEAARDVEKRGVSILGSLEEMLGTDNLVRMLSAIFCGRHEHSANVRTDANMAWQACVASIRAAVNKIFDGLALLLVRFASSENPDCVEVAEKTIEFTIRMNETIERFVDAFCSMYKSDNRRVKLGSLVCLGTVVQFADPRRLVSMGGHIVGCVLPGMQERDAVQEAAREVFARVSKLLGPRLIESAVEAQLTTSVRGVVEVVKVKPAVALALVFKHLSSLETHTNQNVELLDAILDVEEAQEEMRRYHDDMVRLLLQFCVEALDDAQELMNKYVMLAPREFEMIPVEAFTKAMNVPGRRHGALMAATAYGLGTDLDNVDGITSVFRALIDALGDDTEATRSFAVRAIPELLNALEERVLDTLEDEEREDIMTSKRAAGRYLLQFLNPFQTTLVATARAFISSSTPEFTVLGEGEPRLFDVLMTFYNRGLDYGTPQQKVEAVECIQDLMRFAPRAISAAAANTVAGRCSKVLFTRNEGSVVLALVRLCLQLMNYPASGKEKMVEGTMALAMFNAALCDSGEARVLALHVAIQLLTRSEKYADLILGTVVTKKMAVDSTLLRTVMCRFISVVLRYAKFTKKFPHIPKLLDLVRPMWEAPESPGLAAAAGVAVGALCMSESIPEDVVGDIKERALSCTMTKGTQVLAGYALVYSLVKCAPQRTDQAFLSASAEHLRSAASFGAADKLTSLWMLRAAAAVASTGCVPAATFKIEAFVPVLRRVNQADEQLMSSAQYFRECVTAAYPASASALEGMPGEYSTHTRSTRVMQTVFQLAAVHGMLYTGGNVVFSPDGTQLYSPVHNYLSSIQLQQAGHLSLMCSNSSISCFDLSPDGDLAFVAGQRGLGFFYSISARVVLDTLSFPPNCATPCVRFSPCGKYVAVALESTLQVYTAPAKRVVSFHGCHRIEQLHAVLARPITNLDWTADSEHILVCGQDARMKIVPRQGKLQQKGMALQQNSLVGHRSAVLGAWFTNEGSSEVVSVAADNVVVMWHRAAVTRREMLQAIATAKLEARLGEQEDSDNAEGGGVEDDDSPSPKSFLERKRLEQLRLDGVRVSAADDTYLPPILRYAFEIKDKFMLSHKGSVSVTAFHKPRGLLAIGYSSGTFAIHALPETKGGELALVHLLSISAQALTAAAFAPRGDWVAFGSAHLKQLLVWDWKAEAYVLKEQAHYYDIACAAITADSTNIISGGEEGKVKVWKVASGQCFATFTEHTGPISGISTSASTNAFFTSSLDGTARGYDLMRYRQFRVFSPPEQTQLSCIAVDPSGEVLAVGSSQVNKIFLFAVQTGRIIDVLQGHEAPIACVAFHPSGTTLTSGSMDHNLIFWDLFNQNDSGERLKGDGEVLGIGTEVLCVTYSSSGRRLAVLTAKQEISVYETTIANDPQLIKTFLTTFDAAGGWRKEVGPNSANYNTHFTRISFSPEGEKLIAGGDSKWLVLYHATQGYVLKKWPITHNLDVQGAEEQYQWRNASEAGFLGDIDVDEDDMHLSRRKLLEMPGSRHRHFATGKRKTELTARAMDVAFAATGSEFIAATTDGLLLFSTRVARPRFQPLQLSLRVTTEEVRQQLSNGQPVLALIGALNLGDATLGVECLRRMPRNSIPVAVAAVPSSLFPQLMQWVSEEVEHCRGLEHALLWAQSLLLHSNEAFGGIGAQQTARVLPALKTLQRSLFHHRLLTELSRENYFSVKYLADAARMNSSKLEPVAEDATE</sequence>
<dbReference type="GO" id="GO:0034388">
    <property type="term" value="C:Pwp2p-containing subcomplex of 90S preribosome"/>
    <property type="evidence" value="ECO:0007669"/>
    <property type="project" value="TreeGrafter"/>
</dbReference>
<keyword evidence="3" id="KW-0689">Ribosomal protein</keyword>
<evidence type="ECO:0000256" key="1">
    <source>
        <dbReference type="ARBA" id="ARBA00022574"/>
    </source>
</evidence>
<keyword evidence="3" id="KW-0687">Ribonucleoprotein</keyword>
<feature type="repeat" description="WD" evidence="5">
    <location>
        <begin position="3021"/>
        <end position="3062"/>
    </location>
</feature>
<dbReference type="InterPro" id="IPR016024">
    <property type="entry name" value="ARM-type_fold"/>
</dbReference>
<dbReference type="Pfam" id="PF24984">
    <property type="entry name" value="HEAT_EF3_GNC1"/>
    <property type="match status" value="1"/>
</dbReference>
<dbReference type="Gene3D" id="2.130.10.10">
    <property type="entry name" value="YVTN repeat-like/Quinoprotein amine dehydrogenase"/>
    <property type="match status" value="3"/>
</dbReference>
<dbReference type="EMBL" id="RHLD01000027">
    <property type="protein sequence ID" value="TPP55267.1"/>
    <property type="molecule type" value="Genomic_DNA"/>
</dbReference>
<evidence type="ECO:0000256" key="3">
    <source>
        <dbReference type="ARBA" id="ARBA00022980"/>
    </source>
</evidence>
<dbReference type="Proteomes" id="UP000318821">
    <property type="component" value="Unassembled WGS sequence"/>
</dbReference>
<dbReference type="GO" id="GO:0032040">
    <property type="term" value="C:small-subunit processome"/>
    <property type="evidence" value="ECO:0007669"/>
    <property type="project" value="TreeGrafter"/>
</dbReference>
<dbReference type="VEuPathDB" id="TriTrypDB:LDHU3_18.1070"/>
<dbReference type="FunFam" id="1.25.10.10:FF:000550">
    <property type="entry name" value="Predicted protein"/>
    <property type="match status" value="1"/>
</dbReference>
<dbReference type="InterPro" id="IPR015943">
    <property type="entry name" value="WD40/YVTN_repeat-like_dom_sf"/>
</dbReference>
<evidence type="ECO:0000256" key="6">
    <source>
        <dbReference type="SAM" id="Coils"/>
    </source>
</evidence>
<dbReference type="Pfam" id="PF00400">
    <property type="entry name" value="WD40"/>
    <property type="match status" value="3"/>
</dbReference>
<evidence type="ECO:0000256" key="2">
    <source>
        <dbReference type="ARBA" id="ARBA00022737"/>
    </source>
</evidence>
<keyword evidence="1 5" id="KW-0853">WD repeat</keyword>
<protein>
    <submittedName>
        <fullName evidence="8">WD domain, G-beta repeat family protein</fullName>
    </submittedName>
</protein>
<dbReference type="SUPFAM" id="SSF50978">
    <property type="entry name" value="WD40 repeat-like"/>
    <property type="match status" value="3"/>
</dbReference>
<dbReference type="InterPro" id="IPR019775">
    <property type="entry name" value="WD40_repeat_CS"/>
</dbReference>
<evidence type="ECO:0000313" key="8">
    <source>
        <dbReference type="EMBL" id="TPP55267.1"/>
    </source>
</evidence>
<dbReference type="SMART" id="SM00320">
    <property type="entry name" value="WD40"/>
    <property type="match status" value="13"/>
</dbReference>
<dbReference type="FunFam" id="1.25.10.10:FF:001081">
    <property type="entry name" value="Hypothetical_protein_-_conserved"/>
    <property type="match status" value="1"/>
</dbReference>
<evidence type="ECO:0000256" key="7">
    <source>
        <dbReference type="SAM" id="MobiDB-lite"/>
    </source>
</evidence>
<dbReference type="InterPro" id="IPR011989">
    <property type="entry name" value="ARM-like"/>
</dbReference>
<keyword evidence="6" id="KW-0175">Coiled coil</keyword>
<evidence type="ECO:0000256" key="5">
    <source>
        <dbReference type="PROSITE-ProRule" id="PRU00221"/>
    </source>
</evidence>
<dbReference type="FunFam" id="2.130.10.10:FF:003166">
    <property type="entry name" value="Periodic tryptophan protein 2-like protein"/>
    <property type="match status" value="1"/>
</dbReference>
<dbReference type="VEuPathDB" id="TriTrypDB:LdBPK_180830.1"/>
<keyword evidence="2" id="KW-0677">Repeat</keyword>
<dbReference type="GO" id="GO:0000462">
    <property type="term" value="P:maturation of SSU-rRNA from tricistronic rRNA transcript (SSU-rRNA, 5.8S rRNA, LSU-rRNA)"/>
    <property type="evidence" value="ECO:0007669"/>
    <property type="project" value="TreeGrafter"/>
</dbReference>
<reference evidence="9" key="1">
    <citation type="submission" date="2019-02" db="EMBL/GenBank/DDBJ databases">
        <title>FDA dAtabase for Regulatory Grade micrObial Sequences (FDA-ARGOS): Supporting development and validation of Infectious Disease Dx tests.</title>
        <authorList>
            <person name="Duncan R."/>
            <person name="Fisher C."/>
            <person name="Tallon L."/>
            <person name="Sadzewicz L."/>
            <person name="Sengamalay N."/>
            <person name="Ott S."/>
            <person name="Godinez A."/>
            <person name="Nagaraj S."/>
            <person name="Vavikolanu K."/>
            <person name="Vyas G."/>
            <person name="Nadendla S."/>
            <person name="Aluvathingal J."/>
            <person name="Sichtig H."/>
        </authorList>
    </citation>
    <scope>NUCLEOTIDE SEQUENCE [LARGE SCALE GENOMIC DNA]</scope>
    <source>
        <strain evidence="9">FDAARGOS_360</strain>
    </source>
</reference>
<dbReference type="GO" id="GO:0000028">
    <property type="term" value="P:ribosomal small subunit assembly"/>
    <property type="evidence" value="ECO:0007669"/>
    <property type="project" value="TreeGrafter"/>
</dbReference>
<dbReference type="FunFam" id="1.25.10.10:FF:001228">
    <property type="entry name" value="Hypothetical_protein_-_conserved"/>
    <property type="match status" value="1"/>
</dbReference>
<dbReference type="FunFam" id="2.130.10.10:FF:003167">
    <property type="entry name" value="Periodic tryptophan protein 2-like protein"/>
    <property type="match status" value="1"/>
</dbReference>
<feature type="repeat" description="WD" evidence="5">
    <location>
        <begin position="3149"/>
        <end position="3182"/>
    </location>
</feature>
<dbReference type="PROSITE" id="PS50082">
    <property type="entry name" value="WD_REPEATS_2"/>
    <property type="match status" value="2"/>
</dbReference>
<dbReference type="InterPro" id="IPR027145">
    <property type="entry name" value="PWP2"/>
</dbReference>
<dbReference type="FunFam" id="2.130.10.10:FF:001291">
    <property type="entry name" value="Periodic tryptophan protein 2-like protein"/>
    <property type="match status" value="1"/>
</dbReference>
<dbReference type="PROSITE" id="PS50294">
    <property type="entry name" value="WD_REPEATS_REGION"/>
    <property type="match status" value="2"/>
</dbReference>
<proteinExistence type="predicted"/>
<evidence type="ECO:0000256" key="4">
    <source>
        <dbReference type="PROSITE-ProRule" id="PRU00103"/>
    </source>
</evidence>
<feature type="repeat" description="HEAT" evidence="4">
    <location>
        <begin position="1613"/>
        <end position="1650"/>
    </location>
</feature>
<feature type="compositionally biased region" description="Acidic residues" evidence="7">
    <location>
        <begin position="2870"/>
        <end position="2886"/>
    </location>
</feature>
<evidence type="ECO:0000313" key="9">
    <source>
        <dbReference type="Proteomes" id="UP000318821"/>
    </source>
</evidence>
<dbReference type="InterPro" id="IPR021133">
    <property type="entry name" value="HEAT_type_2"/>
</dbReference>
<comment type="caution">
    <text evidence="8">The sequence shown here is derived from an EMBL/GenBank/DDBJ whole genome shotgun (WGS) entry which is preliminary data.</text>
</comment>
<feature type="coiled-coil region" evidence="6">
    <location>
        <begin position="2086"/>
        <end position="2113"/>
    </location>
</feature>
<dbReference type="PANTHER" id="PTHR19858:SF0">
    <property type="entry name" value="PERIODIC TRYPTOPHAN PROTEIN 2 HOMOLOG"/>
    <property type="match status" value="1"/>
</dbReference>
<dbReference type="PANTHER" id="PTHR19858">
    <property type="entry name" value="WD40 REPEAT PROTEIN"/>
    <property type="match status" value="1"/>
</dbReference>
<accession>A0A504YC88</accession>
<dbReference type="VEuPathDB" id="TriTrypDB:LdCL_180013300"/>
<dbReference type="PROSITE" id="PS50077">
    <property type="entry name" value="HEAT_REPEAT"/>
    <property type="match status" value="1"/>
</dbReference>
<name>A0A504YC88_LEIDO</name>
<dbReference type="InterPro" id="IPR036322">
    <property type="entry name" value="WD40_repeat_dom_sf"/>
</dbReference>
<organism evidence="8 9">
    <name type="scientific">Leishmania donovani</name>
    <dbReference type="NCBI Taxonomy" id="5661"/>
    <lineage>
        <taxon>Eukaryota</taxon>
        <taxon>Discoba</taxon>
        <taxon>Euglenozoa</taxon>
        <taxon>Kinetoplastea</taxon>
        <taxon>Metakinetoplastina</taxon>
        <taxon>Trypanosomatida</taxon>
        <taxon>Trypanosomatidae</taxon>
        <taxon>Leishmaniinae</taxon>
        <taxon>Leishmania</taxon>
    </lineage>
</organism>
<dbReference type="SUPFAM" id="SSF48371">
    <property type="entry name" value="ARM repeat"/>
    <property type="match status" value="2"/>
</dbReference>
<dbReference type="GO" id="GO:0005840">
    <property type="term" value="C:ribosome"/>
    <property type="evidence" value="ECO:0007669"/>
    <property type="project" value="UniProtKB-KW"/>
</dbReference>
<dbReference type="Pfam" id="PF24987">
    <property type="entry name" value="HEAT_EF3_N"/>
    <property type="match status" value="1"/>
</dbReference>
<dbReference type="VEuPathDB" id="TriTrypDB:LdBPK_180820.1"/>
<dbReference type="Gene3D" id="1.25.10.10">
    <property type="entry name" value="Leucine-rich Repeat Variant"/>
    <property type="match status" value="3"/>
</dbReference>
<dbReference type="PROSITE" id="PS00678">
    <property type="entry name" value="WD_REPEATS_1"/>
    <property type="match status" value="1"/>
</dbReference>
<feature type="region of interest" description="Disordered" evidence="7">
    <location>
        <begin position="2866"/>
        <end position="2891"/>
    </location>
</feature>
<dbReference type="VEuPathDB" id="TriTrypDB:LdCL_180013400"/>
<dbReference type="InterPro" id="IPR001680">
    <property type="entry name" value="WD40_rpt"/>
</dbReference>
<dbReference type="VEuPathDB" id="TriTrypDB:LDHU3_18.1080"/>
<gene>
    <name evidence="8" type="ORF">CGC20_39340</name>
</gene>